<feature type="compositionally biased region" description="Gly residues" evidence="1">
    <location>
        <begin position="320"/>
        <end position="342"/>
    </location>
</feature>
<dbReference type="Proteomes" id="UP001151760">
    <property type="component" value="Unassembled WGS sequence"/>
</dbReference>
<evidence type="ECO:0000256" key="1">
    <source>
        <dbReference type="SAM" id="MobiDB-lite"/>
    </source>
</evidence>
<name>A0ABQ4YZE7_9ASTR</name>
<feature type="compositionally biased region" description="Basic and acidic residues" evidence="1">
    <location>
        <begin position="308"/>
        <end position="317"/>
    </location>
</feature>
<reference evidence="2" key="1">
    <citation type="journal article" date="2022" name="Int. J. Mol. Sci.">
        <title>Draft Genome of Tanacetum Coccineum: Genomic Comparison of Closely Related Tanacetum-Family Plants.</title>
        <authorList>
            <person name="Yamashiro T."/>
            <person name="Shiraishi A."/>
            <person name="Nakayama K."/>
            <person name="Satake H."/>
        </authorList>
    </citation>
    <scope>NUCLEOTIDE SEQUENCE</scope>
</reference>
<keyword evidence="3" id="KW-1185">Reference proteome</keyword>
<accession>A0ABQ4YZE7</accession>
<evidence type="ECO:0000313" key="3">
    <source>
        <dbReference type="Proteomes" id="UP001151760"/>
    </source>
</evidence>
<comment type="caution">
    <text evidence="2">The sequence shown here is derived from an EMBL/GenBank/DDBJ whole genome shotgun (WGS) entry which is preliminary data.</text>
</comment>
<feature type="region of interest" description="Disordered" evidence="1">
    <location>
        <begin position="32"/>
        <end position="71"/>
    </location>
</feature>
<organism evidence="2 3">
    <name type="scientific">Tanacetum coccineum</name>
    <dbReference type="NCBI Taxonomy" id="301880"/>
    <lineage>
        <taxon>Eukaryota</taxon>
        <taxon>Viridiplantae</taxon>
        <taxon>Streptophyta</taxon>
        <taxon>Embryophyta</taxon>
        <taxon>Tracheophyta</taxon>
        <taxon>Spermatophyta</taxon>
        <taxon>Magnoliopsida</taxon>
        <taxon>eudicotyledons</taxon>
        <taxon>Gunneridae</taxon>
        <taxon>Pentapetalae</taxon>
        <taxon>asterids</taxon>
        <taxon>campanulids</taxon>
        <taxon>Asterales</taxon>
        <taxon>Asteraceae</taxon>
        <taxon>Asteroideae</taxon>
        <taxon>Anthemideae</taxon>
        <taxon>Anthemidinae</taxon>
        <taxon>Tanacetum</taxon>
    </lineage>
</organism>
<protein>
    <recommendedName>
        <fullName evidence="4">Reverse transcriptase domain-containing protein</fullName>
    </recommendedName>
</protein>
<evidence type="ECO:0008006" key="4">
    <source>
        <dbReference type="Google" id="ProtNLM"/>
    </source>
</evidence>
<gene>
    <name evidence="2" type="ORF">Tco_0749760</name>
</gene>
<sequence>MMTVRKRVGPLPTHHLAMRHLVDYSSSDHFSSDDSSSLSSETSSDSSVDALSDSASSHSSSDHSLPASPLSTRSSHGLCSLVPSVHRSSAAISKRPSHDYSSASSSCKRSRSPIAFVSLYSPIPRAFNSARADLRGLGVLRVDVKDESSEQSRSRGIDIDPEIQAEIDECIAYTDALRVRGIDTRVVVEAVDREEIKDSERGPVKVRVNKVTHLVIADDTPKSTQEGAIEAIESVQRDQGHRIIVTGQQSADMLGRIHKLERDNRRLRDIVDVASQRVTRSQLRKLRVQRELRQIRQLAAATRNLEPLIRDEGKQEEVNGNGGNRNGGNGNRGNGNGGNGNGGNGNGNGNGGGYGYNFGGYTPARECTYQDFLKYQPLNFNGTEGVVGLTYWFEKMRRYSTLATVKRSIK</sequence>
<dbReference type="EMBL" id="BQNB010010884">
    <property type="protein sequence ID" value="GJS83219.1"/>
    <property type="molecule type" value="Genomic_DNA"/>
</dbReference>
<reference evidence="2" key="2">
    <citation type="submission" date="2022-01" db="EMBL/GenBank/DDBJ databases">
        <authorList>
            <person name="Yamashiro T."/>
            <person name="Shiraishi A."/>
            <person name="Satake H."/>
            <person name="Nakayama K."/>
        </authorList>
    </citation>
    <scope>NUCLEOTIDE SEQUENCE</scope>
</reference>
<proteinExistence type="predicted"/>
<evidence type="ECO:0000313" key="2">
    <source>
        <dbReference type="EMBL" id="GJS83219.1"/>
    </source>
</evidence>
<feature type="region of interest" description="Disordered" evidence="1">
    <location>
        <begin position="306"/>
        <end position="342"/>
    </location>
</feature>